<keyword evidence="1" id="KW-1133">Transmembrane helix</keyword>
<keyword evidence="2" id="KW-0378">Hydrolase</keyword>
<proteinExistence type="predicted"/>
<organism evidence="2 3">
    <name type="scientific">Kineococcus endophyticus</name>
    <dbReference type="NCBI Taxonomy" id="1181883"/>
    <lineage>
        <taxon>Bacteria</taxon>
        <taxon>Bacillati</taxon>
        <taxon>Actinomycetota</taxon>
        <taxon>Actinomycetes</taxon>
        <taxon>Kineosporiales</taxon>
        <taxon>Kineosporiaceae</taxon>
        <taxon>Kineococcus</taxon>
    </lineage>
</organism>
<name>A0ABV3P3G5_9ACTN</name>
<keyword evidence="1" id="KW-0472">Membrane</keyword>
<feature type="transmembrane region" description="Helical" evidence="1">
    <location>
        <begin position="12"/>
        <end position="30"/>
    </location>
</feature>
<dbReference type="PANTHER" id="PTHR48098:SF1">
    <property type="entry name" value="DIACYLGLYCEROL ACYLTRANSFERASE_MYCOLYLTRANSFERASE AG85A"/>
    <property type="match status" value="1"/>
</dbReference>
<dbReference type="RefSeq" id="WP_367636790.1">
    <property type="nucleotide sequence ID" value="NZ_JBFNQN010000003.1"/>
</dbReference>
<sequence>MGLSSPVTQWVAIGVACAALVAIVVGWRLLARRGVLALLGRAASLIAVNLTVLVAVFLVVNSKFGLYSDWDDLLGIQSAQSATTTTTSGGGTGGTTTVSDPKAEQIAGYDGRVFRAQVPGPASGVTGTVLVMLPAGYGKAPAPAGGYPVIEAFHGYPGTPQQWLEAMDVMPSVDGAVARRQIVSPILVFPDLEIPAGRDTECVNGGPGEPQLETWMSKDVPDWVESHYQAARTASSWATMGLSMGAWCANQMTMLHPDRFGATISFGGYFRPNFGSWKPFALNSPAGQRLDLVTLAKVSPPAVRVWALASKSDSLSWPSTSALAAAAHGPLQVTMVTQQQGGHRTSIWAGFVPQALDWLGENLQGFAPTSA</sequence>
<evidence type="ECO:0000313" key="3">
    <source>
        <dbReference type="Proteomes" id="UP001555826"/>
    </source>
</evidence>
<dbReference type="InterPro" id="IPR050583">
    <property type="entry name" value="Mycobacterial_A85_antigen"/>
</dbReference>
<dbReference type="EMBL" id="JBFNQN010000003">
    <property type="protein sequence ID" value="MEW9264172.1"/>
    <property type="molecule type" value="Genomic_DNA"/>
</dbReference>
<gene>
    <name evidence="2" type="ORF">AB1207_05390</name>
</gene>
<dbReference type="SUPFAM" id="SSF53474">
    <property type="entry name" value="alpha/beta-Hydrolases"/>
    <property type="match status" value="1"/>
</dbReference>
<feature type="transmembrane region" description="Helical" evidence="1">
    <location>
        <begin position="42"/>
        <end position="60"/>
    </location>
</feature>
<dbReference type="InterPro" id="IPR029058">
    <property type="entry name" value="AB_hydrolase_fold"/>
</dbReference>
<comment type="caution">
    <text evidence="2">The sequence shown here is derived from an EMBL/GenBank/DDBJ whole genome shotgun (WGS) entry which is preliminary data.</text>
</comment>
<dbReference type="Proteomes" id="UP001555826">
    <property type="component" value="Unassembled WGS sequence"/>
</dbReference>
<reference evidence="2 3" key="1">
    <citation type="submission" date="2024-07" db="EMBL/GenBank/DDBJ databases">
        <authorList>
            <person name="Thanompreechachai J."/>
            <person name="Duangmal K."/>
        </authorList>
    </citation>
    <scope>NUCLEOTIDE SEQUENCE [LARGE SCALE GENOMIC DNA]</scope>
    <source>
        <strain evidence="2 3">KCTC 19886</strain>
    </source>
</reference>
<dbReference type="InterPro" id="IPR000801">
    <property type="entry name" value="Esterase-like"/>
</dbReference>
<dbReference type="Gene3D" id="3.40.50.1820">
    <property type="entry name" value="alpha/beta hydrolase"/>
    <property type="match status" value="1"/>
</dbReference>
<keyword evidence="1" id="KW-0812">Transmembrane</keyword>
<keyword evidence="3" id="KW-1185">Reference proteome</keyword>
<dbReference type="Pfam" id="PF00756">
    <property type="entry name" value="Esterase"/>
    <property type="match status" value="1"/>
</dbReference>
<evidence type="ECO:0000313" key="2">
    <source>
        <dbReference type="EMBL" id="MEW9264172.1"/>
    </source>
</evidence>
<accession>A0ABV3P3G5</accession>
<dbReference type="PANTHER" id="PTHR48098">
    <property type="entry name" value="ENTEROCHELIN ESTERASE-RELATED"/>
    <property type="match status" value="1"/>
</dbReference>
<dbReference type="GO" id="GO:0016787">
    <property type="term" value="F:hydrolase activity"/>
    <property type="evidence" value="ECO:0007669"/>
    <property type="project" value="UniProtKB-KW"/>
</dbReference>
<protein>
    <submittedName>
        <fullName evidence="2">Alpha/beta hydrolase-fold protein</fullName>
    </submittedName>
</protein>
<evidence type="ECO:0000256" key="1">
    <source>
        <dbReference type="SAM" id="Phobius"/>
    </source>
</evidence>